<gene>
    <name evidence="3" type="ORF">FX988_03360</name>
</gene>
<reference evidence="3 4" key="1">
    <citation type="submission" date="2019-12" db="EMBL/GenBank/DDBJ databases">
        <title>Genome sequencing and assembly of endphytes of Porphyra tenera.</title>
        <authorList>
            <person name="Park J.M."/>
            <person name="Shin R."/>
            <person name="Jo S.H."/>
        </authorList>
    </citation>
    <scope>NUCLEOTIDE SEQUENCE [LARGE SCALE GENOMIC DNA]</scope>
    <source>
        <strain evidence="3 4">GPM4</strain>
    </source>
</reference>
<name>A0A857JNZ9_9ALTE</name>
<dbReference type="SUPFAM" id="SSF55816">
    <property type="entry name" value="5'-nucleotidase (syn. UDP-sugar hydrolase), C-terminal domain"/>
    <property type="match status" value="1"/>
</dbReference>
<evidence type="ECO:0000256" key="1">
    <source>
        <dbReference type="RuleBase" id="RU362119"/>
    </source>
</evidence>
<dbReference type="PRINTS" id="PR01607">
    <property type="entry name" value="APYRASEFAMLY"/>
</dbReference>
<keyword evidence="1" id="KW-0547">Nucleotide-binding</keyword>
<dbReference type="AlphaFoldDB" id="A0A857JNZ9"/>
<dbReference type="InterPro" id="IPR008334">
    <property type="entry name" value="5'-Nucleotdase_C"/>
</dbReference>
<feature type="domain" description="5'-Nucleotidase C-terminal" evidence="2">
    <location>
        <begin position="323"/>
        <end position="469"/>
    </location>
</feature>
<organism evidence="3 4">
    <name type="scientific">Paraglaciecola mesophila</name>
    <dbReference type="NCBI Taxonomy" id="197222"/>
    <lineage>
        <taxon>Bacteria</taxon>
        <taxon>Pseudomonadati</taxon>
        <taxon>Pseudomonadota</taxon>
        <taxon>Gammaproteobacteria</taxon>
        <taxon>Alteromonadales</taxon>
        <taxon>Alteromonadaceae</taxon>
        <taxon>Paraglaciecola</taxon>
    </lineage>
</organism>
<accession>A0A857JNZ9</accession>
<dbReference type="PANTHER" id="PTHR11575">
    <property type="entry name" value="5'-NUCLEOTIDASE-RELATED"/>
    <property type="match status" value="1"/>
</dbReference>
<dbReference type="GO" id="GO:0009166">
    <property type="term" value="P:nucleotide catabolic process"/>
    <property type="evidence" value="ECO:0007669"/>
    <property type="project" value="InterPro"/>
</dbReference>
<dbReference type="Proteomes" id="UP000464524">
    <property type="component" value="Chromosome"/>
</dbReference>
<sequence length="512" mass="56602">MNRTQLLVLLAGVFFTLFARAQMSIPTSSTASSRMQNISIIYASDMPVIGLKKVGGYPELASALQSYRNQKNTSTFFLFGGNSLAPSPLASLDRGTHIIDILNSLEPDVMSVTKREFSYYEDELSLRAYEAAFPIVASNVFDKRSQANVDGLLDNVIVEQRGVKIGIISILDESAISDYLLKQVVILDPQKVISDSAHALREQGAEIVVLMYSYNFPFIDQLLSKNTVDITITTSPEFTNLANEVMPKHPNAVVLSHLNYLAELKLTLDKENGVISNLTWQEKELSGFPSDPILAGQVKGYTSRLNRLLNQPIATVIRDFQTLRTSVRTEENAFANLVADTVRKFANADMALINGGIIRGNQSYVKGQRLTRRDIAQELPFRSKLAVLAITGQQLKQALENGLSTIEQVRGRFPQISGIEVTYAAKNKVGERITSIKIDGENINPTRSYKLATTDYLANGGDGYQVLDECPKIALGYMDPPMVVDVLIDSIRQQETLGPTLSKRLVQSNDRN</sequence>
<keyword evidence="1" id="KW-0378">Hydrolase</keyword>
<dbReference type="InterPro" id="IPR029052">
    <property type="entry name" value="Metallo-depent_PP-like"/>
</dbReference>
<dbReference type="Pfam" id="PF02872">
    <property type="entry name" value="5_nucleotid_C"/>
    <property type="match status" value="1"/>
</dbReference>
<protein>
    <submittedName>
        <fullName evidence="3">Trifunctional nucleotide phosphoesterase protein YfkN</fullName>
    </submittedName>
</protein>
<dbReference type="EMBL" id="CP047656">
    <property type="protein sequence ID" value="QHJ13102.1"/>
    <property type="molecule type" value="Genomic_DNA"/>
</dbReference>
<dbReference type="RefSeq" id="WP_160181227.1">
    <property type="nucleotide sequence ID" value="NZ_CP047656.1"/>
</dbReference>
<dbReference type="InterPro" id="IPR006179">
    <property type="entry name" value="5_nucleotidase/apyrase"/>
</dbReference>
<dbReference type="Gene3D" id="3.90.780.10">
    <property type="entry name" value="5'-Nucleotidase, C-terminal domain"/>
    <property type="match status" value="1"/>
</dbReference>
<comment type="similarity">
    <text evidence="1">Belongs to the 5'-nucleotidase family.</text>
</comment>
<evidence type="ECO:0000313" key="4">
    <source>
        <dbReference type="Proteomes" id="UP000464524"/>
    </source>
</evidence>
<feature type="chain" id="PRO_5033100655" evidence="1">
    <location>
        <begin position="22"/>
        <end position="512"/>
    </location>
</feature>
<dbReference type="InterPro" id="IPR036907">
    <property type="entry name" value="5'-Nucleotdase_C_sf"/>
</dbReference>
<keyword evidence="4" id="KW-1185">Reference proteome</keyword>
<dbReference type="SUPFAM" id="SSF56300">
    <property type="entry name" value="Metallo-dependent phosphatases"/>
    <property type="match status" value="1"/>
</dbReference>
<proteinExistence type="inferred from homology"/>
<dbReference type="KEGG" id="pmes:FX988_03360"/>
<evidence type="ECO:0000259" key="2">
    <source>
        <dbReference type="Pfam" id="PF02872"/>
    </source>
</evidence>
<dbReference type="PANTHER" id="PTHR11575:SF24">
    <property type="entry name" value="5'-NUCLEOTIDASE"/>
    <property type="match status" value="1"/>
</dbReference>
<dbReference type="GO" id="GO:0000166">
    <property type="term" value="F:nucleotide binding"/>
    <property type="evidence" value="ECO:0007669"/>
    <property type="project" value="UniProtKB-KW"/>
</dbReference>
<feature type="signal peptide" evidence="1">
    <location>
        <begin position="1"/>
        <end position="21"/>
    </location>
</feature>
<dbReference type="OrthoDB" id="9803927at2"/>
<dbReference type="Gene3D" id="3.60.21.10">
    <property type="match status" value="1"/>
</dbReference>
<evidence type="ECO:0000313" key="3">
    <source>
        <dbReference type="EMBL" id="QHJ13102.1"/>
    </source>
</evidence>
<dbReference type="GO" id="GO:0016787">
    <property type="term" value="F:hydrolase activity"/>
    <property type="evidence" value="ECO:0007669"/>
    <property type="project" value="UniProtKB-KW"/>
</dbReference>
<keyword evidence="1" id="KW-0732">Signal</keyword>